<sequence length="308" mass="32221">MGVMRGLRFVALAAGTLGGVYGAAYGLLTGQARRAERIIGPPVAPPHLADGVYLPDGSGPVPPAEEDGALRFAMFGDSMAAGLGVDGPDQLPAVVLARGLAEEADRPVRLDTYAVVGAATRDLPAQVEQALLNPPQVAVIIVGANDVTTLTTVPDAVDGLERVIRTLMDAGCGVVVGTCPDLGVIRPIAQPLKSIARTWSLLLARAQRKMVARIGAIPVPLADLLAPEFLARPRDFFSSDQFHPSSIGYDAAVSVLLPALCTVAGVWTGGPLPRLPVRSAVAESRRPTAKFIARLNLRFGRPVRELAQ</sequence>
<dbReference type="EMBL" id="QUNO01000011">
    <property type="protein sequence ID" value="REH41868.1"/>
    <property type="molecule type" value="Genomic_DNA"/>
</dbReference>
<gene>
    <name evidence="2" type="ORF">BCF44_111172</name>
</gene>
<dbReference type="Proteomes" id="UP000256269">
    <property type="component" value="Unassembled WGS sequence"/>
</dbReference>
<accession>A0A3E0HBQ0</accession>
<dbReference type="CDD" id="cd01836">
    <property type="entry name" value="FeeA_FeeB_like"/>
    <property type="match status" value="1"/>
</dbReference>
<dbReference type="InterPro" id="IPR051532">
    <property type="entry name" value="Ester_Hydrolysis_Enzymes"/>
</dbReference>
<reference evidence="2 3" key="1">
    <citation type="submission" date="2018-08" db="EMBL/GenBank/DDBJ databases">
        <title>Genomic Encyclopedia of Archaeal and Bacterial Type Strains, Phase II (KMG-II): from individual species to whole genera.</title>
        <authorList>
            <person name="Goeker M."/>
        </authorList>
    </citation>
    <scope>NUCLEOTIDE SEQUENCE [LARGE SCALE GENOMIC DNA]</scope>
    <source>
        <strain evidence="2 3">DSM 45791</strain>
    </source>
</reference>
<evidence type="ECO:0000313" key="2">
    <source>
        <dbReference type="EMBL" id="REH41868.1"/>
    </source>
</evidence>
<keyword evidence="3" id="KW-1185">Reference proteome</keyword>
<dbReference type="PANTHER" id="PTHR30383:SF5">
    <property type="entry name" value="SGNH HYDROLASE-TYPE ESTERASE DOMAIN-CONTAINING PROTEIN"/>
    <property type="match status" value="1"/>
</dbReference>
<proteinExistence type="predicted"/>
<dbReference type="OrthoDB" id="9804395at2"/>
<dbReference type="SUPFAM" id="SSF52266">
    <property type="entry name" value="SGNH hydrolase"/>
    <property type="match status" value="1"/>
</dbReference>
<name>A0A3E0HBQ0_9PSEU</name>
<dbReference type="AlphaFoldDB" id="A0A3E0HBQ0"/>
<organism evidence="2 3">
    <name type="scientific">Kutzneria buriramensis</name>
    <dbReference type="NCBI Taxonomy" id="1045776"/>
    <lineage>
        <taxon>Bacteria</taxon>
        <taxon>Bacillati</taxon>
        <taxon>Actinomycetota</taxon>
        <taxon>Actinomycetes</taxon>
        <taxon>Pseudonocardiales</taxon>
        <taxon>Pseudonocardiaceae</taxon>
        <taxon>Kutzneria</taxon>
    </lineage>
</organism>
<dbReference type="RefSeq" id="WP_116177894.1">
    <property type="nucleotide sequence ID" value="NZ_QUNO01000011.1"/>
</dbReference>
<dbReference type="GO" id="GO:0004622">
    <property type="term" value="F:phosphatidylcholine lysophospholipase activity"/>
    <property type="evidence" value="ECO:0007669"/>
    <property type="project" value="TreeGrafter"/>
</dbReference>
<dbReference type="InterPro" id="IPR036514">
    <property type="entry name" value="SGNH_hydro_sf"/>
</dbReference>
<dbReference type="Gene3D" id="3.40.50.1110">
    <property type="entry name" value="SGNH hydrolase"/>
    <property type="match status" value="1"/>
</dbReference>
<dbReference type="InterPro" id="IPR013830">
    <property type="entry name" value="SGNH_hydro"/>
</dbReference>
<comment type="caution">
    <text evidence="2">The sequence shown here is derived from an EMBL/GenBank/DDBJ whole genome shotgun (WGS) entry which is preliminary data.</text>
</comment>
<dbReference type="Pfam" id="PF13472">
    <property type="entry name" value="Lipase_GDSL_2"/>
    <property type="match status" value="1"/>
</dbReference>
<feature type="domain" description="SGNH hydrolase-type esterase" evidence="1">
    <location>
        <begin position="75"/>
        <end position="251"/>
    </location>
</feature>
<dbReference type="PANTHER" id="PTHR30383">
    <property type="entry name" value="THIOESTERASE 1/PROTEASE 1/LYSOPHOSPHOLIPASE L1"/>
    <property type="match status" value="1"/>
</dbReference>
<evidence type="ECO:0000259" key="1">
    <source>
        <dbReference type="Pfam" id="PF13472"/>
    </source>
</evidence>
<evidence type="ECO:0000313" key="3">
    <source>
        <dbReference type="Proteomes" id="UP000256269"/>
    </source>
</evidence>
<protein>
    <submittedName>
        <fullName evidence="2">Lysophospholipase L1-like esterase</fullName>
    </submittedName>
</protein>